<protein>
    <submittedName>
        <fullName evidence="1">Uncharacterized protein</fullName>
    </submittedName>
</protein>
<dbReference type="AlphaFoldDB" id="A0A645J6G7"/>
<accession>A0A645J6G7</accession>
<sequence>MITEERLDEILASGLLREDEPFEAVLDLLSKRIRRLFYNQQYEEHEQTLSDMGLLVARYARPHATAKTKEV</sequence>
<comment type="caution">
    <text evidence="1">The sequence shown here is derived from an EMBL/GenBank/DDBJ whole genome shotgun (WGS) entry which is preliminary data.</text>
</comment>
<proteinExistence type="predicted"/>
<reference evidence="1" key="1">
    <citation type="submission" date="2019-08" db="EMBL/GenBank/DDBJ databases">
        <authorList>
            <person name="Kucharzyk K."/>
            <person name="Murdoch R.W."/>
            <person name="Higgins S."/>
            <person name="Loffler F."/>
        </authorList>
    </citation>
    <scope>NUCLEOTIDE SEQUENCE</scope>
</reference>
<organism evidence="1">
    <name type="scientific">bioreactor metagenome</name>
    <dbReference type="NCBI Taxonomy" id="1076179"/>
    <lineage>
        <taxon>unclassified sequences</taxon>
        <taxon>metagenomes</taxon>
        <taxon>ecological metagenomes</taxon>
    </lineage>
</organism>
<name>A0A645J6G7_9ZZZZ</name>
<evidence type="ECO:0000313" key="1">
    <source>
        <dbReference type="EMBL" id="MPN58730.1"/>
    </source>
</evidence>
<gene>
    <name evidence="1" type="ORF">SDC9_206443</name>
</gene>
<dbReference type="EMBL" id="VSSQ01131837">
    <property type="protein sequence ID" value="MPN58730.1"/>
    <property type="molecule type" value="Genomic_DNA"/>
</dbReference>